<dbReference type="SUPFAM" id="SSF54637">
    <property type="entry name" value="Thioesterase/thiol ester dehydrase-isomerase"/>
    <property type="match status" value="1"/>
</dbReference>
<dbReference type="EMBL" id="CP063207">
    <property type="protein sequence ID" value="QOS13963.1"/>
    <property type="molecule type" value="Genomic_DNA"/>
</dbReference>
<dbReference type="GeneID" id="59461483"/>
<dbReference type="Proteomes" id="UP000066124">
    <property type="component" value="Plasmid pHG2"/>
</dbReference>
<name>A0A0K1IYI3_HALGI</name>
<protein>
    <submittedName>
        <fullName evidence="3">MaoC domain protein</fullName>
    </submittedName>
    <submittedName>
        <fullName evidence="2">Monoamine oxidase</fullName>
    </submittedName>
</protein>
<dbReference type="AlphaFoldDB" id="A0A0K1IYI3"/>
<dbReference type="PATRIC" id="fig|35746.4.peg.3806"/>
<dbReference type="PANTHER" id="PTHR43664:SF1">
    <property type="entry name" value="BETA-METHYLMALYL-COA DEHYDRATASE"/>
    <property type="match status" value="1"/>
</dbReference>
<reference evidence="4" key="1">
    <citation type="journal article" date="2015" name="J. Biotechnol.">
        <title>Complete genome sequence of Haloferax gibbonsii strain ARA6, a potential producer of polyhydroxyalkanoates and halocins isolated from Araruama, Rio de Janeiro, Brasil.</title>
        <authorList>
            <person name="Pinto L.H."/>
            <person name="D'Alincourt Carvalho-Assef A.P."/>
            <person name="Vieira R.P."/>
            <person name="Clementino M.M."/>
            <person name="Albano R.M."/>
        </authorList>
    </citation>
    <scope>NUCLEOTIDE SEQUENCE [LARGE SCALE GENOMIC DNA]</scope>
    <source>
        <strain evidence="4">ARA6</strain>
        <plasmid evidence="4">Plasmid pHG2</plasmid>
    </source>
</reference>
<dbReference type="Proteomes" id="UP000663064">
    <property type="component" value="Plasmid pHGLR2"/>
</dbReference>
<reference evidence="3" key="3">
    <citation type="journal article" date="2021" name="Front. Microbiol.">
        <title>Cellular and Genomic Properties of Haloferax gibbonsii LR2-5, the Host of Euryarchaeal Virus HFTV1.</title>
        <authorList>
            <person name="Tittes C."/>
            <person name="Schwarzer S."/>
            <person name="Pfeiffer F."/>
            <person name="Dyall-Smith M."/>
            <person name="Rodriguez-Franco M."/>
            <person name="Oksanen H.M."/>
            <person name="Quax T.E.F."/>
        </authorList>
    </citation>
    <scope>NUCLEOTIDE SEQUENCE</scope>
    <source>
        <strain evidence="3">LR2-5</strain>
        <plasmid evidence="3 5">pHGLR2</plasmid>
    </source>
</reference>
<dbReference type="EMBL" id="CP011949">
    <property type="protein sequence ID" value="AKU09587.1"/>
    <property type="molecule type" value="Genomic_DNA"/>
</dbReference>
<evidence type="ECO:0000259" key="1">
    <source>
        <dbReference type="Pfam" id="PF01575"/>
    </source>
</evidence>
<feature type="domain" description="MaoC-like" evidence="1">
    <location>
        <begin position="16"/>
        <end position="117"/>
    </location>
</feature>
<evidence type="ECO:0000313" key="4">
    <source>
        <dbReference type="Proteomes" id="UP000066124"/>
    </source>
</evidence>
<gene>
    <name evidence="2" type="ORF">ABY42_17415</name>
    <name evidence="3" type="ORF">HfgLR_23890</name>
</gene>
<reference evidence="2" key="2">
    <citation type="submission" date="2015-06" db="EMBL/GenBank/DDBJ databases">
        <authorList>
            <person name="Hoefler B.C."/>
            <person name="Straight P.D."/>
        </authorList>
    </citation>
    <scope>NUCLEOTIDE SEQUENCE [LARGE SCALE GENOMIC DNA]</scope>
    <source>
        <strain evidence="2">ARA6</strain>
        <plasmid evidence="2">pHG2</plasmid>
    </source>
</reference>
<evidence type="ECO:0000313" key="5">
    <source>
        <dbReference type="Proteomes" id="UP000663064"/>
    </source>
</evidence>
<keyword evidence="2" id="KW-0614">Plasmid</keyword>
<accession>A0A0K1IYI3</accession>
<geneLocation type="plasmid" evidence="2 4">
    <name>pHG2</name>
</geneLocation>
<evidence type="ECO:0000313" key="3">
    <source>
        <dbReference type="EMBL" id="QOS13963.1"/>
    </source>
</evidence>
<proteinExistence type="predicted"/>
<geneLocation type="plasmid" evidence="3 5">
    <name>pHGLR2</name>
</geneLocation>
<dbReference type="PANTHER" id="PTHR43664">
    <property type="entry name" value="MONOAMINE OXIDASE-RELATED"/>
    <property type="match status" value="1"/>
</dbReference>
<dbReference type="Gene3D" id="3.10.129.10">
    <property type="entry name" value="Hotdog Thioesterase"/>
    <property type="match status" value="1"/>
</dbReference>
<dbReference type="InterPro" id="IPR052342">
    <property type="entry name" value="MCH/BMMD"/>
</dbReference>
<dbReference type="KEGG" id="hgi:ABY42_17415"/>
<evidence type="ECO:0000313" key="2">
    <source>
        <dbReference type="EMBL" id="AKU09587.1"/>
    </source>
</evidence>
<dbReference type="InterPro" id="IPR029069">
    <property type="entry name" value="HotDog_dom_sf"/>
</dbReference>
<dbReference type="RefSeq" id="WP_004978303.1">
    <property type="nucleotide sequence ID" value="NZ_CP011949.1"/>
</dbReference>
<organism evidence="2 4">
    <name type="scientific">Haloferax gibbonsii</name>
    <dbReference type="NCBI Taxonomy" id="35746"/>
    <lineage>
        <taxon>Archaea</taxon>
        <taxon>Methanobacteriati</taxon>
        <taxon>Methanobacteriota</taxon>
        <taxon>Stenosarchaea group</taxon>
        <taxon>Halobacteria</taxon>
        <taxon>Halobacteriales</taxon>
        <taxon>Haloferacaceae</taxon>
        <taxon>Haloferax</taxon>
    </lineage>
</organism>
<dbReference type="InterPro" id="IPR002539">
    <property type="entry name" value="MaoC-like_dom"/>
</dbReference>
<dbReference type="Pfam" id="PF01575">
    <property type="entry name" value="MaoC_dehydratas"/>
    <property type="match status" value="1"/>
</dbReference>
<sequence>MAYSYEPHYFEDFEEGKEFQSVGRTVTEADFMMHSALSGDWTELHTNSEYAEDTQFGQRIAHGPMTFVQSTGFVYRSGIVERTAIAFLGMNYMDLPNPVFIGDTLSQTMVVSERKDLGSRDDAGLVVLEIEMTKQDGTVVLEGDMKFLIKTKSAEE</sequence>